<comment type="subcellular location">
    <subcellularLocation>
        <location evidence="1">Cytoplasm</location>
    </subcellularLocation>
</comment>
<evidence type="ECO:0000256" key="6">
    <source>
        <dbReference type="ARBA" id="ARBA00022777"/>
    </source>
</evidence>
<proteinExistence type="predicted"/>
<evidence type="ECO:0000256" key="4">
    <source>
        <dbReference type="ARBA" id="ARBA00022679"/>
    </source>
</evidence>
<dbReference type="Proteomes" id="UP000754710">
    <property type="component" value="Unassembled WGS sequence"/>
</dbReference>
<dbReference type="NCBIfam" id="TIGR00830">
    <property type="entry name" value="PTBA"/>
    <property type="match status" value="1"/>
</dbReference>
<dbReference type="PROSITE" id="PS00371">
    <property type="entry name" value="PTS_EIIA_TYPE_1_HIS"/>
    <property type="match status" value="1"/>
</dbReference>
<evidence type="ECO:0000256" key="2">
    <source>
        <dbReference type="ARBA" id="ARBA00022448"/>
    </source>
</evidence>
<evidence type="ECO:0000256" key="1">
    <source>
        <dbReference type="ARBA" id="ARBA00004496"/>
    </source>
</evidence>
<dbReference type="PROSITE" id="PS51093">
    <property type="entry name" value="PTS_EIIA_TYPE_1"/>
    <property type="match status" value="1"/>
</dbReference>
<dbReference type="InterPro" id="IPR050890">
    <property type="entry name" value="PTS_EIIA_component"/>
</dbReference>
<feature type="domain" description="PTS EIIA type-1" evidence="7">
    <location>
        <begin position="20"/>
        <end position="124"/>
    </location>
</feature>
<dbReference type="RefSeq" id="WP_221023667.1">
    <property type="nucleotide sequence ID" value="NZ_JAIEZQ010000001.1"/>
</dbReference>
<dbReference type="EMBL" id="JAIEZQ010000001">
    <property type="protein sequence ID" value="MBY9073925.1"/>
    <property type="molecule type" value="Genomic_DNA"/>
</dbReference>
<evidence type="ECO:0000259" key="7">
    <source>
        <dbReference type="PROSITE" id="PS51093"/>
    </source>
</evidence>
<dbReference type="Gene3D" id="2.70.70.10">
    <property type="entry name" value="Glucose Permease (Domain IIA)"/>
    <property type="match status" value="1"/>
</dbReference>
<keyword evidence="2" id="KW-0813">Transport</keyword>
<evidence type="ECO:0000256" key="3">
    <source>
        <dbReference type="ARBA" id="ARBA00022597"/>
    </source>
</evidence>
<reference evidence="8 9" key="1">
    <citation type="submission" date="2021-08" db="EMBL/GenBank/DDBJ databases">
        <title>Nocardioides bacterium WL0053 sp. nov., isolated from the sediment.</title>
        <authorList>
            <person name="Wang L."/>
            <person name="Zhang D."/>
            <person name="Zhang A."/>
        </authorList>
    </citation>
    <scope>NUCLEOTIDE SEQUENCE [LARGE SCALE GENOMIC DNA]</scope>
    <source>
        <strain evidence="8 9">WL0053</strain>
    </source>
</reference>
<dbReference type="PANTHER" id="PTHR45008:SF1">
    <property type="entry name" value="PTS SYSTEM GLUCOSE-SPECIFIC EIIA COMPONENT"/>
    <property type="match status" value="1"/>
</dbReference>
<gene>
    <name evidence="8" type="ORF">K1X13_03725</name>
</gene>
<protein>
    <submittedName>
        <fullName evidence="8">PTS glucose transporter subunit IIA</fullName>
    </submittedName>
</protein>
<dbReference type="Pfam" id="PF00358">
    <property type="entry name" value="PTS_EIIA_1"/>
    <property type="match status" value="1"/>
</dbReference>
<sequence>MLRVLSPVAGHSLAVRDIPDPVFAKGLVGPGVAIRPRDGTQTAVAPISGTLAKLHPHAFVVVDEEGHAVLVHLGVDTVHMQGEGFHLIAHERDHVRAGDEVVSWDPAYVERTGRSTVCAVVVLDCDPVTVDKQAVGVDVDTQELLFEVDC</sequence>
<keyword evidence="6" id="KW-0418">Kinase</keyword>
<evidence type="ECO:0000313" key="8">
    <source>
        <dbReference type="EMBL" id="MBY9073925.1"/>
    </source>
</evidence>
<dbReference type="InterPro" id="IPR001127">
    <property type="entry name" value="PTS_EIIA_1_perm"/>
</dbReference>
<keyword evidence="5" id="KW-0598">Phosphotransferase system</keyword>
<dbReference type="InterPro" id="IPR011055">
    <property type="entry name" value="Dup_hybrid_motif"/>
</dbReference>
<dbReference type="PANTHER" id="PTHR45008">
    <property type="entry name" value="PTS SYSTEM GLUCOSE-SPECIFIC EIIA COMPONENT"/>
    <property type="match status" value="1"/>
</dbReference>
<dbReference type="SUPFAM" id="SSF51261">
    <property type="entry name" value="Duplicated hybrid motif"/>
    <property type="match status" value="1"/>
</dbReference>
<keyword evidence="4" id="KW-0808">Transferase</keyword>
<evidence type="ECO:0000256" key="5">
    <source>
        <dbReference type="ARBA" id="ARBA00022683"/>
    </source>
</evidence>
<name>A0ABS7RFW2_9ACTN</name>
<evidence type="ECO:0000313" key="9">
    <source>
        <dbReference type="Proteomes" id="UP000754710"/>
    </source>
</evidence>
<keyword evidence="9" id="KW-1185">Reference proteome</keyword>
<comment type="caution">
    <text evidence="8">The sequence shown here is derived from an EMBL/GenBank/DDBJ whole genome shotgun (WGS) entry which is preliminary data.</text>
</comment>
<organism evidence="8 9">
    <name type="scientific">Nocardioides jiangsuensis</name>
    <dbReference type="NCBI Taxonomy" id="2866161"/>
    <lineage>
        <taxon>Bacteria</taxon>
        <taxon>Bacillati</taxon>
        <taxon>Actinomycetota</taxon>
        <taxon>Actinomycetes</taxon>
        <taxon>Propionibacteriales</taxon>
        <taxon>Nocardioidaceae</taxon>
        <taxon>Nocardioides</taxon>
    </lineage>
</organism>
<accession>A0ABS7RFW2</accession>
<keyword evidence="3 8" id="KW-0762">Sugar transport</keyword>